<evidence type="ECO:0000256" key="11">
    <source>
        <dbReference type="ARBA" id="ARBA00025198"/>
    </source>
</evidence>
<proteinExistence type="inferred from homology"/>
<dbReference type="GO" id="GO:0045259">
    <property type="term" value="C:proton-transporting ATP synthase complex"/>
    <property type="evidence" value="ECO:0007669"/>
    <property type="project" value="UniProtKB-KW"/>
</dbReference>
<dbReference type="GO" id="GO:0046933">
    <property type="term" value="F:proton-transporting ATP synthase activity, rotational mechanism"/>
    <property type="evidence" value="ECO:0007669"/>
    <property type="project" value="UniProtKB-UniRule"/>
</dbReference>
<feature type="transmembrane region" description="Helical" evidence="15">
    <location>
        <begin position="12"/>
        <end position="30"/>
    </location>
</feature>
<evidence type="ECO:0000256" key="10">
    <source>
        <dbReference type="ARBA" id="ARBA00023310"/>
    </source>
</evidence>
<dbReference type="InterPro" id="IPR050059">
    <property type="entry name" value="ATP_synthase_B_chain"/>
</dbReference>
<evidence type="ECO:0000256" key="14">
    <source>
        <dbReference type="ARBA" id="ARBA00037847"/>
    </source>
</evidence>
<feature type="coiled-coil region" evidence="17">
    <location>
        <begin position="44"/>
        <end position="119"/>
    </location>
</feature>
<keyword evidence="4 15" id="KW-0138">CF(0)</keyword>
<dbReference type="InterPro" id="IPR002146">
    <property type="entry name" value="ATP_synth_b/b'su_bac/chlpt"/>
</dbReference>
<dbReference type="KEGG" id="ark:D6B99_13475"/>
<keyword evidence="5 15" id="KW-0812">Transmembrane</keyword>
<dbReference type="PANTHER" id="PTHR33445">
    <property type="entry name" value="ATP SYNTHASE SUBUNIT B', CHLOROPLASTIC"/>
    <property type="match status" value="1"/>
</dbReference>
<accession>A0A386HTB2</accession>
<evidence type="ECO:0000256" key="12">
    <source>
        <dbReference type="ARBA" id="ARBA00025614"/>
    </source>
</evidence>
<dbReference type="Pfam" id="PF00430">
    <property type="entry name" value="ATP-synt_B"/>
    <property type="match status" value="1"/>
</dbReference>
<keyword evidence="18" id="KW-0378">Hydrolase</keyword>
<evidence type="ECO:0000256" key="6">
    <source>
        <dbReference type="ARBA" id="ARBA00022781"/>
    </source>
</evidence>
<dbReference type="NCBIfam" id="TIGR01144">
    <property type="entry name" value="ATP_synt_b"/>
    <property type="match status" value="1"/>
</dbReference>
<dbReference type="HAMAP" id="MF_01398">
    <property type="entry name" value="ATP_synth_b_bprime"/>
    <property type="match status" value="1"/>
</dbReference>
<dbReference type="GO" id="GO:0046961">
    <property type="term" value="F:proton-transporting ATPase activity, rotational mechanism"/>
    <property type="evidence" value="ECO:0007669"/>
    <property type="project" value="TreeGrafter"/>
</dbReference>
<evidence type="ECO:0000256" key="3">
    <source>
        <dbReference type="ARBA" id="ARBA00022475"/>
    </source>
</evidence>
<dbReference type="InterPro" id="IPR005864">
    <property type="entry name" value="ATP_synth_F0_bsu_bac"/>
</dbReference>
<evidence type="ECO:0000256" key="1">
    <source>
        <dbReference type="ARBA" id="ARBA00005513"/>
    </source>
</evidence>
<comment type="function">
    <text evidence="12">Component of the F(0) channel, it forms part of the peripheral stalk, linking F(1) to F(0). The b'-subunit is a diverged and duplicated form of b found in plants and photosynthetic bacteria.</text>
</comment>
<keyword evidence="7 15" id="KW-1133">Transmembrane helix</keyword>
<evidence type="ECO:0000256" key="16">
    <source>
        <dbReference type="RuleBase" id="RU003848"/>
    </source>
</evidence>
<evidence type="ECO:0000256" key="15">
    <source>
        <dbReference type="HAMAP-Rule" id="MF_01398"/>
    </source>
</evidence>
<dbReference type="GO" id="GO:0005886">
    <property type="term" value="C:plasma membrane"/>
    <property type="evidence" value="ECO:0007669"/>
    <property type="project" value="UniProtKB-SubCell"/>
</dbReference>
<protein>
    <recommendedName>
        <fullName evidence="15">ATP synthase subunit b</fullName>
    </recommendedName>
    <alternativeName>
        <fullName evidence="15">ATP synthase F(0) sector subunit b</fullName>
    </alternativeName>
    <alternativeName>
        <fullName evidence="15">ATPase subunit I</fullName>
    </alternativeName>
    <alternativeName>
        <fullName evidence="15">F-type ATPase subunit b</fullName>
        <shortName evidence="15">F-ATPase subunit b</shortName>
    </alternativeName>
</protein>
<comment type="similarity">
    <text evidence="1 15 16">Belongs to the ATPase B chain family.</text>
</comment>
<dbReference type="Gene3D" id="1.20.5.620">
    <property type="entry name" value="F1F0 ATP synthase subunit B, membrane domain"/>
    <property type="match status" value="1"/>
</dbReference>
<comment type="subunit">
    <text evidence="15">F-type ATPases have 2 components, F(1) - the catalytic core - and F(0) - the membrane proton channel. F(1) has five subunits: alpha(3), beta(3), gamma(1), delta(1), epsilon(1). F(0) has three main subunits: a(1), b(2) and c(10-14). The alpha and beta chains form an alternating ring which encloses part of the gamma chain. F(1) is attached to F(0) by a central stalk formed by the gamma and epsilon chains, while a peripheral stalk is formed by the delta and b chains.</text>
</comment>
<keyword evidence="2 15" id="KW-0813">Transport</keyword>
<evidence type="ECO:0000256" key="2">
    <source>
        <dbReference type="ARBA" id="ARBA00022448"/>
    </source>
</evidence>
<evidence type="ECO:0000256" key="9">
    <source>
        <dbReference type="ARBA" id="ARBA00023136"/>
    </source>
</evidence>
<comment type="function">
    <text evidence="11 15">F(1)F(0) ATP synthase produces ATP from ADP in the presence of a proton or sodium gradient. F-type ATPases consist of two structural domains, F(1) containing the extramembraneous catalytic core and F(0) containing the membrane proton channel, linked together by a central stalk and a peripheral stalk. During catalysis, ATP synthesis in the catalytic domain of F(1) is coupled via a rotary mechanism of the central stalk subunits to proton translocation.</text>
</comment>
<dbReference type="RefSeq" id="WP_119989359.1">
    <property type="nucleotide sequence ID" value="NZ_CP032489.1"/>
</dbReference>
<dbReference type="SUPFAM" id="SSF81573">
    <property type="entry name" value="F1F0 ATP synthase subunit B, membrane domain"/>
    <property type="match status" value="1"/>
</dbReference>
<dbReference type="PANTHER" id="PTHR33445:SF1">
    <property type="entry name" value="ATP SYNTHASE SUBUNIT B"/>
    <property type="match status" value="1"/>
</dbReference>
<keyword evidence="17" id="KW-0175">Coiled coil</keyword>
<dbReference type="OrthoDB" id="9795289at2"/>
<gene>
    <name evidence="15 18" type="primary">atpF</name>
    <name evidence="18" type="ORF">D6B99_13475</name>
</gene>
<dbReference type="AlphaFoldDB" id="A0A386HTB2"/>
<dbReference type="Proteomes" id="UP000266118">
    <property type="component" value="Chromosome"/>
</dbReference>
<organism evidence="18 19">
    <name type="scientific">Arachidicoccus soli</name>
    <dbReference type="NCBI Taxonomy" id="2341117"/>
    <lineage>
        <taxon>Bacteria</taxon>
        <taxon>Pseudomonadati</taxon>
        <taxon>Bacteroidota</taxon>
        <taxon>Chitinophagia</taxon>
        <taxon>Chitinophagales</taxon>
        <taxon>Chitinophagaceae</taxon>
        <taxon>Arachidicoccus</taxon>
    </lineage>
</organism>
<keyword evidence="8 15" id="KW-0406">Ion transport</keyword>
<evidence type="ECO:0000313" key="18">
    <source>
        <dbReference type="EMBL" id="AYD48524.1"/>
    </source>
</evidence>
<sequence>MGLLTPDFGLFFWTLLAFLLVLFILGKFAWKPILKMLDERESTIADSIATAEKARNEMAALKSENETLLQQAREERTKMLKEAKDASDKMIADAQSKAKSEYERIVADAQSAIAQQKNAALTEVKNKVGSLVIEVAEKVLRKQLADKTEQESFIADLVSDVKLN</sequence>
<reference evidence="18 19" key="1">
    <citation type="submission" date="2018-09" db="EMBL/GenBank/DDBJ databases">
        <title>Arachidicoccus sp. nov., a bacterium isolated from soil.</title>
        <authorList>
            <person name="Weon H.-Y."/>
            <person name="Kwon S.-W."/>
            <person name="Lee S.A."/>
        </authorList>
    </citation>
    <scope>NUCLEOTIDE SEQUENCE [LARGE SCALE GENOMIC DNA]</scope>
    <source>
        <strain evidence="18 19">KIS59-12</strain>
    </source>
</reference>
<dbReference type="InterPro" id="IPR028987">
    <property type="entry name" value="ATP_synth_B-like_membr_sf"/>
</dbReference>
<evidence type="ECO:0000313" key="19">
    <source>
        <dbReference type="Proteomes" id="UP000266118"/>
    </source>
</evidence>
<keyword evidence="10 15" id="KW-0066">ATP synthesis</keyword>
<keyword evidence="6 15" id="KW-0375">Hydrogen ion transport</keyword>
<keyword evidence="3 15" id="KW-1003">Cell membrane</keyword>
<name>A0A386HTB2_9BACT</name>
<evidence type="ECO:0000256" key="8">
    <source>
        <dbReference type="ARBA" id="ARBA00023065"/>
    </source>
</evidence>
<dbReference type="GO" id="GO:0012505">
    <property type="term" value="C:endomembrane system"/>
    <property type="evidence" value="ECO:0007669"/>
    <property type="project" value="UniProtKB-SubCell"/>
</dbReference>
<comment type="subunit">
    <text evidence="13">F-type ATPases have 2 components, F(1) - the catalytic core - and F(0) - the membrane proton channel. F(1) has five subunits: alpha(3), beta(3), gamma(1), delta(1), epsilon(1). F(0) has four main subunits: a(1), b(2) and c(10-14). The alpha and beta chains form an alternating ring which encloses part of the gamma chain. F(1) is attached to F(0) by a central stalk formed by the gamma and epsilon chains, while a peripheral stalk is formed by the delta and b chains.</text>
</comment>
<evidence type="ECO:0000256" key="7">
    <source>
        <dbReference type="ARBA" id="ARBA00022989"/>
    </source>
</evidence>
<comment type="subcellular location">
    <subcellularLocation>
        <location evidence="15">Cell membrane</location>
        <topology evidence="15">Single-pass membrane protein</topology>
    </subcellularLocation>
    <subcellularLocation>
        <location evidence="14">Endomembrane system</location>
        <topology evidence="14">Single-pass membrane protein</topology>
    </subcellularLocation>
</comment>
<keyword evidence="9 15" id="KW-0472">Membrane</keyword>
<evidence type="ECO:0000256" key="5">
    <source>
        <dbReference type="ARBA" id="ARBA00022692"/>
    </source>
</evidence>
<evidence type="ECO:0000256" key="13">
    <source>
        <dbReference type="ARBA" id="ARBA00026054"/>
    </source>
</evidence>
<keyword evidence="19" id="KW-1185">Reference proteome</keyword>
<evidence type="ECO:0000256" key="17">
    <source>
        <dbReference type="SAM" id="Coils"/>
    </source>
</evidence>
<dbReference type="CDD" id="cd06503">
    <property type="entry name" value="ATP-synt_Fo_b"/>
    <property type="match status" value="1"/>
</dbReference>
<dbReference type="GO" id="GO:0016787">
    <property type="term" value="F:hydrolase activity"/>
    <property type="evidence" value="ECO:0007669"/>
    <property type="project" value="UniProtKB-KW"/>
</dbReference>
<evidence type="ECO:0000256" key="4">
    <source>
        <dbReference type="ARBA" id="ARBA00022547"/>
    </source>
</evidence>
<dbReference type="EMBL" id="CP032489">
    <property type="protein sequence ID" value="AYD48524.1"/>
    <property type="molecule type" value="Genomic_DNA"/>
</dbReference>